<feature type="binding site" evidence="5">
    <location>
        <position position="136"/>
    </location>
    <ligand>
        <name>FMN</name>
        <dbReference type="ChEBI" id="CHEBI:58210"/>
    </ligand>
</feature>
<feature type="domain" description="Pyridoxamine 5'-phosphate oxidase N-terminal" evidence="7">
    <location>
        <begin position="91"/>
        <end position="204"/>
    </location>
</feature>
<dbReference type="Pfam" id="PF01243">
    <property type="entry name" value="PNPOx_N"/>
    <property type="match status" value="1"/>
</dbReference>
<dbReference type="PANTHER" id="PTHR10851:SF0">
    <property type="entry name" value="PYRIDOXINE-5'-PHOSPHATE OXIDASE"/>
    <property type="match status" value="1"/>
</dbReference>
<feature type="region of interest" description="Disordered" evidence="6">
    <location>
        <begin position="1"/>
        <end position="52"/>
    </location>
</feature>
<dbReference type="EC" id="1.4.3.5" evidence="5"/>
<evidence type="ECO:0000256" key="6">
    <source>
        <dbReference type="SAM" id="MobiDB-lite"/>
    </source>
</evidence>
<dbReference type="Gene3D" id="2.30.110.10">
    <property type="entry name" value="Electron Transport, Fmn-binding Protein, Chain A"/>
    <property type="match status" value="1"/>
</dbReference>
<feature type="binding site" evidence="5">
    <location>
        <position position="135"/>
    </location>
    <ligand>
        <name>FMN</name>
        <dbReference type="ChEBI" id="CHEBI:58210"/>
    </ligand>
</feature>
<feature type="binding site" evidence="5">
    <location>
        <position position="176"/>
    </location>
    <ligand>
        <name>substrate</name>
    </ligand>
</feature>
<dbReference type="InterPro" id="IPR019740">
    <property type="entry name" value="Pyridox_Oxase_CS"/>
</dbReference>
<dbReference type="Proteomes" id="UP001501447">
    <property type="component" value="Unassembled WGS sequence"/>
</dbReference>
<comment type="catalytic activity">
    <reaction evidence="5">
        <text>pyridoxine 5'-phosphate + O2 = pyridoxal 5'-phosphate + H2O2</text>
        <dbReference type="Rhea" id="RHEA:15149"/>
        <dbReference type="ChEBI" id="CHEBI:15379"/>
        <dbReference type="ChEBI" id="CHEBI:16240"/>
        <dbReference type="ChEBI" id="CHEBI:58589"/>
        <dbReference type="ChEBI" id="CHEBI:597326"/>
        <dbReference type="EC" id="1.4.3.5"/>
    </reaction>
</comment>
<evidence type="ECO:0000313" key="9">
    <source>
        <dbReference type="EMBL" id="GAA2639470.1"/>
    </source>
</evidence>
<dbReference type="InterPro" id="IPR019576">
    <property type="entry name" value="Pyridoxamine_oxidase_dimer_C"/>
</dbReference>
<keyword evidence="5" id="KW-0664">Pyridoxine biosynthesis</keyword>
<comment type="cofactor">
    <cofactor evidence="5">
        <name>FMN</name>
        <dbReference type="ChEBI" id="CHEBI:58210"/>
    </cofactor>
    <text evidence="5">Binds 1 FMN per subunit.</text>
</comment>
<comment type="similarity">
    <text evidence="1 5">Belongs to the pyridoxamine 5'-phosphate oxidase family.</text>
</comment>
<comment type="pathway">
    <text evidence="5">Cofactor metabolism; pyridoxal 5'-phosphate salvage; pyridoxal 5'-phosphate from pyridoxine 5'-phosphate: step 1/1.</text>
</comment>
<evidence type="ECO:0000259" key="7">
    <source>
        <dbReference type="Pfam" id="PF01243"/>
    </source>
</evidence>
<dbReference type="InterPro" id="IPR011576">
    <property type="entry name" value="Pyridox_Oxase_N"/>
</dbReference>
<comment type="function">
    <text evidence="5">Catalyzes the oxidation of either pyridoxine 5'-phosphate (PNP) or pyridoxamine 5'-phosphate (PMP) into pyridoxal 5'-phosphate (PLP).</text>
</comment>
<dbReference type="Pfam" id="PF10590">
    <property type="entry name" value="PNP_phzG_C"/>
    <property type="match status" value="1"/>
</dbReference>
<dbReference type="HAMAP" id="MF_01629">
    <property type="entry name" value="PdxH"/>
    <property type="match status" value="1"/>
</dbReference>
<feature type="binding site" evidence="5">
    <location>
        <position position="249"/>
    </location>
    <ligand>
        <name>FMN</name>
        <dbReference type="ChEBI" id="CHEBI:58210"/>
    </ligand>
</feature>
<proteinExistence type="inferred from homology"/>
<dbReference type="NCBIfam" id="NF004231">
    <property type="entry name" value="PRK05679.1"/>
    <property type="match status" value="1"/>
</dbReference>
<feature type="binding site" evidence="5">
    <location>
        <position position="180"/>
    </location>
    <ligand>
        <name>substrate</name>
    </ligand>
</feature>
<feature type="binding site" evidence="5">
    <location>
        <begin position="193"/>
        <end position="194"/>
    </location>
    <ligand>
        <name>FMN</name>
        <dbReference type="ChEBI" id="CHEBI:58210"/>
    </ligand>
</feature>
<feature type="binding site" evidence="5">
    <location>
        <position position="239"/>
    </location>
    <ligand>
        <name>FMN</name>
        <dbReference type="ChEBI" id="CHEBI:58210"/>
    </ligand>
</feature>
<dbReference type="InterPro" id="IPR000659">
    <property type="entry name" value="Pyridox_Oxase"/>
</dbReference>
<dbReference type="SUPFAM" id="SSF50475">
    <property type="entry name" value="FMN-binding split barrel"/>
    <property type="match status" value="1"/>
</dbReference>
<feature type="binding site" evidence="5">
    <location>
        <begin position="114"/>
        <end position="119"/>
    </location>
    <ligand>
        <name>FMN</name>
        <dbReference type="ChEBI" id="CHEBI:58210"/>
    </ligand>
</feature>
<feature type="binding site" evidence="5">
    <location>
        <position position="158"/>
    </location>
    <ligand>
        <name>FMN</name>
        <dbReference type="ChEBI" id="CHEBI:58210"/>
    </ligand>
</feature>
<reference evidence="10" key="1">
    <citation type="journal article" date="2019" name="Int. J. Syst. Evol. Microbiol.">
        <title>The Global Catalogue of Microorganisms (GCM) 10K type strain sequencing project: providing services to taxonomists for standard genome sequencing and annotation.</title>
        <authorList>
            <consortium name="The Broad Institute Genomics Platform"/>
            <consortium name="The Broad Institute Genome Sequencing Center for Infectious Disease"/>
            <person name="Wu L."/>
            <person name="Ma J."/>
        </authorList>
    </citation>
    <scope>NUCLEOTIDE SEQUENCE [LARGE SCALE GENOMIC DNA]</scope>
    <source>
        <strain evidence="10">JCM 16373</strain>
    </source>
</reference>
<evidence type="ECO:0000256" key="5">
    <source>
        <dbReference type="HAMAP-Rule" id="MF_01629"/>
    </source>
</evidence>
<evidence type="ECO:0000313" key="10">
    <source>
        <dbReference type="Proteomes" id="UP001501447"/>
    </source>
</evidence>
<organism evidence="9 10">
    <name type="scientific">Streptomyces axinellae</name>
    <dbReference type="NCBI Taxonomy" id="552788"/>
    <lineage>
        <taxon>Bacteria</taxon>
        <taxon>Bacillati</taxon>
        <taxon>Actinomycetota</taxon>
        <taxon>Actinomycetes</taxon>
        <taxon>Kitasatosporales</taxon>
        <taxon>Streptomycetaceae</taxon>
        <taxon>Streptomyces</taxon>
    </lineage>
</organism>
<feature type="binding site" evidence="5">
    <location>
        <begin position="129"/>
        <end position="130"/>
    </location>
    <ligand>
        <name>FMN</name>
        <dbReference type="ChEBI" id="CHEBI:58210"/>
    </ligand>
</feature>
<dbReference type="InterPro" id="IPR012349">
    <property type="entry name" value="Split_barrel_FMN-bd"/>
</dbReference>
<comment type="catalytic activity">
    <reaction evidence="5">
        <text>pyridoxamine 5'-phosphate + O2 + H2O = pyridoxal 5'-phosphate + H2O2 + NH4(+)</text>
        <dbReference type="Rhea" id="RHEA:15817"/>
        <dbReference type="ChEBI" id="CHEBI:15377"/>
        <dbReference type="ChEBI" id="CHEBI:15379"/>
        <dbReference type="ChEBI" id="CHEBI:16240"/>
        <dbReference type="ChEBI" id="CHEBI:28938"/>
        <dbReference type="ChEBI" id="CHEBI:58451"/>
        <dbReference type="ChEBI" id="CHEBI:597326"/>
        <dbReference type="EC" id="1.4.3.5"/>
    </reaction>
</comment>
<dbReference type="PROSITE" id="PS01064">
    <property type="entry name" value="PYRIDOX_OXIDASE"/>
    <property type="match status" value="1"/>
</dbReference>
<keyword evidence="4 5" id="KW-0560">Oxidoreductase</keyword>
<feature type="binding site" evidence="5">
    <location>
        <begin position="245"/>
        <end position="247"/>
    </location>
    <ligand>
        <name>substrate</name>
    </ligand>
</feature>
<comment type="pathway">
    <text evidence="5">Cofactor metabolism; pyridoxal 5'-phosphate salvage; pyridoxal 5'-phosphate from pyridoxamine 5'-phosphate: step 1/1.</text>
</comment>
<evidence type="ECO:0000259" key="8">
    <source>
        <dbReference type="Pfam" id="PF10590"/>
    </source>
</evidence>
<feature type="domain" description="Pyridoxine 5'-phosphate oxidase dimerisation C-terminal" evidence="8">
    <location>
        <begin position="226"/>
        <end position="267"/>
    </location>
</feature>
<protein>
    <recommendedName>
        <fullName evidence="5">Pyridoxine/pyridoxamine 5'-phosphate oxidase</fullName>
        <ecNumber evidence="5">1.4.3.5</ecNumber>
    </recommendedName>
    <alternativeName>
        <fullName evidence="5">PNP/PMP oxidase</fullName>
        <shortName evidence="5">PNPOx</shortName>
    </alternativeName>
    <alternativeName>
        <fullName evidence="5">Pyridoxal 5'-phosphate synthase</fullName>
    </alternativeName>
</protein>
<feature type="compositionally biased region" description="Low complexity" evidence="6">
    <location>
        <begin position="39"/>
        <end position="52"/>
    </location>
</feature>
<dbReference type="PANTHER" id="PTHR10851">
    <property type="entry name" value="PYRIDOXINE-5-PHOSPHATE OXIDASE"/>
    <property type="match status" value="1"/>
</dbReference>
<evidence type="ECO:0000256" key="4">
    <source>
        <dbReference type="ARBA" id="ARBA00023002"/>
    </source>
</evidence>
<comment type="subunit">
    <text evidence="5">Homodimer.</text>
</comment>
<keyword evidence="3 5" id="KW-0288">FMN</keyword>
<keyword evidence="2 5" id="KW-0285">Flavoprotein</keyword>
<keyword evidence="10" id="KW-1185">Reference proteome</keyword>
<evidence type="ECO:0000256" key="2">
    <source>
        <dbReference type="ARBA" id="ARBA00022630"/>
    </source>
</evidence>
<feature type="binding site" evidence="5">
    <location>
        <position position="119"/>
    </location>
    <ligand>
        <name>substrate</name>
    </ligand>
</feature>
<name>A0ABP6DGL6_9ACTN</name>
<sequence>MGTREVPGRQTVRPRAGPMLQDSGVPHADDDAAARTSRRTTASSTATPARTATTLDPAAMRAHYRAEGLSEQDLEPGPFAQFSLWFAQAEASGLHEPNAMIVSTADERGRPSSRTVLLKRYDEQGFVFFTNYGSRKGRELEANPYVSLLFPWHGIARQVIISGTAERTGRDETAAYFRTRPHGSQLGAWASEQSSRVASREELDRMYAQLAARYPEGEDVPAPAQWGGYRVRPESVEFWQGRENRLHDRLRFTRTEDDGWEVERLCP</sequence>
<dbReference type="NCBIfam" id="TIGR00558">
    <property type="entry name" value="pdxH"/>
    <property type="match status" value="1"/>
</dbReference>
<gene>
    <name evidence="5 9" type="primary">pdxH</name>
    <name evidence="9" type="ORF">GCM10009863_65590</name>
</gene>
<accession>A0ABP6DGL6</accession>
<evidence type="ECO:0000256" key="1">
    <source>
        <dbReference type="ARBA" id="ARBA00007301"/>
    </source>
</evidence>
<comment type="caution">
    <text evidence="9">The sequence shown here is derived from an EMBL/GenBank/DDBJ whole genome shotgun (WGS) entry which is preliminary data.</text>
</comment>
<feature type="binding site" evidence="5">
    <location>
        <position position="184"/>
    </location>
    <ligand>
        <name>substrate</name>
    </ligand>
</feature>
<dbReference type="EMBL" id="BAAARJ010000035">
    <property type="protein sequence ID" value="GAA2639470.1"/>
    <property type="molecule type" value="Genomic_DNA"/>
</dbReference>
<evidence type="ECO:0000256" key="3">
    <source>
        <dbReference type="ARBA" id="ARBA00022643"/>
    </source>
</evidence>